<dbReference type="OrthoDB" id="286811at2759"/>
<evidence type="ECO:0000256" key="4">
    <source>
        <dbReference type="ARBA" id="ARBA00011533"/>
    </source>
</evidence>
<gene>
    <name evidence="12" type="primary">LOC115886571</name>
</gene>
<dbReference type="InterPro" id="IPR006806">
    <property type="entry name" value="NDUFA5"/>
</dbReference>
<dbReference type="PANTHER" id="PTHR12653">
    <property type="entry name" value="NADH-UBIQUINONE OXIDOREDUCTASE 13 KD-B SUBUNIT"/>
    <property type="match status" value="1"/>
</dbReference>
<evidence type="ECO:0000256" key="3">
    <source>
        <dbReference type="ARBA" id="ARBA00010261"/>
    </source>
</evidence>
<name>A0A6J2YCR1_SITOR</name>
<dbReference type="CTD" id="39214"/>
<dbReference type="GeneID" id="115886571"/>
<comment type="similarity">
    <text evidence="3">Belongs to the complex I NDUFA5 subunit family.</text>
</comment>
<keyword evidence="9" id="KW-0496">Mitochondrion</keyword>
<evidence type="ECO:0000256" key="2">
    <source>
        <dbReference type="ARBA" id="ARBA00004443"/>
    </source>
</evidence>
<comment type="subunit">
    <text evidence="4">Complex I is composed of 45 different subunits.</text>
</comment>
<accession>A0A6J2YCR1</accession>
<evidence type="ECO:0000313" key="12">
    <source>
        <dbReference type="RefSeq" id="XP_030761663.1"/>
    </source>
</evidence>
<evidence type="ECO:0000256" key="9">
    <source>
        <dbReference type="ARBA" id="ARBA00023128"/>
    </source>
</evidence>
<dbReference type="PANTHER" id="PTHR12653:SF0">
    <property type="entry name" value="NADH DEHYDROGENASE [UBIQUINONE] 1 ALPHA SUBCOMPLEX SUBUNIT 5"/>
    <property type="match status" value="1"/>
</dbReference>
<keyword evidence="10" id="KW-0472">Membrane</keyword>
<keyword evidence="7" id="KW-0999">Mitochondrion inner membrane</keyword>
<proteinExistence type="inferred from homology"/>
<evidence type="ECO:0000256" key="5">
    <source>
        <dbReference type="ARBA" id="ARBA00022448"/>
    </source>
</evidence>
<evidence type="ECO:0000256" key="10">
    <source>
        <dbReference type="ARBA" id="ARBA00023136"/>
    </source>
</evidence>
<sequence length="123" mass="13913">MSGAIKRTTGLTGLTVAKNPHQTLGTLYGKILRTLQKMPESAAYRKHTEAIIKERSDILKSTPSIEEAEKKINCGQIEEVIVQAENELSLARRMITWKPWEPLIKTAPPTQWNWPPAQQVPQR</sequence>
<evidence type="ECO:0000256" key="6">
    <source>
        <dbReference type="ARBA" id="ARBA00022660"/>
    </source>
</evidence>
<dbReference type="Pfam" id="PF04716">
    <property type="entry name" value="ETC_C1_NDUFA5"/>
    <property type="match status" value="1"/>
</dbReference>
<protein>
    <submittedName>
        <fullName evidence="12">NADH dehydrogenase [ubiquinone] 1 alpha subcomplex subunit 5</fullName>
    </submittedName>
</protein>
<dbReference type="Proteomes" id="UP000504635">
    <property type="component" value="Unplaced"/>
</dbReference>
<keyword evidence="11" id="KW-1185">Reference proteome</keyword>
<comment type="subcellular location">
    <subcellularLocation>
        <location evidence="2">Mitochondrion inner membrane</location>
        <topology evidence="2">Peripheral membrane protein</topology>
        <orientation evidence="2">Matrix side</orientation>
    </subcellularLocation>
</comment>
<dbReference type="GO" id="GO:0022904">
    <property type="term" value="P:respiratory electron transport chain"/>
    <property type="evidence" value="ECO:0007669"/>
    <property type="project" value="InterPro"/>
</dbReference>
<dbReference type="KEGG" id="soy:115886571"/>
<dbReference type="FunCoup" id="A0A6J2YCR1">
    <property type="interactions" value="1204"/>
</dbReference>
<dbReference type="AlphaFoldDB" id="A0A6J2YCR1"/>
<dbReference type="InParanoid" id="A0A6J2YCR1"/>
<evidence type="ECO:0000256" key="8">
    <source>
        <dbReference type="ARBA" id="ARBA00022982"/>
    </source>
</evidence>
<keyword evidence="5" id="KW-0813">Transport</keyword>
<keyword evidence="8" id="KW-0249">Electron transport</keyword>
<dbReference type="RefSeq" id="XP_030761663.1">
    <property type="nucleotide sequence ID" value="XM_030905803.1"/>
</dbReference>
<comment type="function">
    <text evidence="1">Accessory subunit of the mitochondrial membrane respiratory chain NADH dehydrogenase (Complex I), that is believed not to be involved in catalysis. Complex I functions in the transfer of electrons from NADH to the respiratory chain. The immediate electron acceptor for the enzyme is believed to be ubiquinone.</text>
</comment>
<keyword evidence="6" id="KW-0679">Respiratory chain</keyword>
<reference evidence="12" key="1">
    <citation type="submission" date="2025-08" db="UniProtKB">
        <authorList>
            <consortium name="RefSeq"/>
        </authorList>
    </citation>
    <scope>IDENTIFICATION</scope>
    <source>
        <tissue evidence="12">Gonads</tissue>
    </source>
</reference>
<dbReference type="GO" id="GO:0005743">
    <property type="term" value="C:mitochondrial inner membrane"/>
    <property type="evidence" value="ECO:0007669"/>
    <property type="project" value="UniProtKB-SubCell"/>
</dbReference>
<evidence type="ECO:0000256" key="7">
    <source>
        <dbReference type="ARBA" id="ARBA00022792"/>
    </source>
</evidence>
<evidence type="ECO:0000313" key="11">
    <source>
        <dbReference type="Proteomes" id="UP000504635"/>
    </source>
</evidence>
<organism evidence="11 12">
    <name type="scientific">Sitophilus oryzae</name>
    <name type="common">Rice weevil</name>
    <name type="synonym">Curculio oryzae</name>
    <dbReference type="NCBI Taxonomy" id="7048"/>
    <lineage>
        <taxon>Eukaryota</taxon>
        <taxon>Metazoa</taxon>
        <taxon>Ecdysozoa</taxon>
        <taxon>Arthropoda</taxon>
        <taxon>Hexapoda</taxon>
        <taxon>Insecta</taxon>
        <taxon>Pterygota</taxon>
        <taxon>Neoptera</taxon>
        <taxon>Endopterygota</taxon>
        <taxon>Coleoptera</taxon>
        <taxon>Polyphaga</taxon>
        <taxon>Cucujiformia</taxon>
        <taxon>Curculionidae</taxon>
        <taxon>Dryophthorinae</taxon>
        <taxon>Sitophilus</taxon>
    </lineage>
</organism>
<evidence type="ECO:0000256" key="1">
    <source>
        <dbReference type="ARBA" id="ARBA00003195"/>
    </source>
</evidence>